<sequence length="69" mass="7782">MASSLLVVSVNALSIVFGATTGFNPSFFYKLAEWHVLSGVFVGTSLNIEHERIHHRSIRETTRISQRHK</sequence>
<keyword evidence="1" id="KW-0732">Signal</keyword>
<dbReference type="EMBL" id="KZ825926">
    <property type="protein sequence ID" value="PYH92084.1"/>
    <property type="molecule type" value="Genomic_DNA"/>
</dbReference>
<keyword evidence="3" id="KW-1185">Reference proteome</keyword>
<evidence type="ECO:0000313" key="2">
    <source>
        <dbReference type="EMBL" id="PYH92084.1"/>
    </source>
</evidence>
<protein>
    <recommendedName>
        <fullName evidence="4">Fatty acid desaturase domain-containing protein</fullName>
    </recommendedName>
</protein>
<evidence type="ECO:0000256" key="1">
    <source>
        <dbReference type="SAM" id="SignalP"/>
    </source>
</evidence>
<dbReference type="AlphaFoldDB" id="A0A319D488"/>
<evidence type="ECO:0000313" key="3">
    <source>
        <dbReference type="Proteomes" id="UP000247810"/>
    </source>
</evidence>
<proteinExistence type="predicted"/>
<evidence type="ECO:0008006" key="4">
    <source>
        <dbReference type="Google" id="ProtNLM"/>
    </source>
</evidence>
<feature type="chain" id="PRO_5016388802" description="Fatty acid desaturase domain-containing protein" evidence="1">
    <location>
        <begin position="19"/>
        <end position="69"/>
    </location>
</feature>
<reference evidence="2 3" key="1">
    <citation type="submission" date="2018-02" db="EMBL/GenBank/DDBJ databases">
        <title>The genomes of Aspergillus section Nigri reveals drivers in fungal speciation.</title>
        <authorList>
            <consortium name="DOE Joint Genome Institute"/>
            <person name="Vesth T.C."/>
            <person name="Nybo J."/>
            <person name="Theobald S."/>
            <person name="Brandl J."/>
            <person name="Frisvad J.C."/>
            <person name="Nielsen K.F."/>
            <person name="Lyhne E.K."/>
            <person name="Kogle M.E."/>
            <person name="Kuo A."/>
            <person name="Riley R."/>
            <person name="Clum A."/>
            <person name="Nolan M."/>
            <person name="Lipzen A."/>
            <person name="Salamov A."/>
            <person name="Henrissat B."/>
            <person name="Wiebenga A."/>
            <person name="De vries R.P."/>
            <person name="Grigoriev I.V."/>
            <person name="Mortensen U.H."/>
            <person name="Andersen M.R."/>
            <person name="Baker S.E."/>
        </authorList>
    </citation>
    <scope>NUCLEOTIDE SEQUENCE [LARGE SCALE GENOMIC DNA]</scope>
    <source>
        <strain evidence="2 3">CBS 707.79</strain>
    </source>
</reference>
<gene>
    <name evidence="2" type="ORF">BO71DRAFT_34454</name>
</gene>
<name>A0A319D488_9EURO</name>
<feature type="signal peptide" evidence="1">
    <location>
        <begin position="1"/>
        <end position="18"/>
    </location>
</feature>
<accession>A0A319D488</accession>
<dbReference type="Proteomes" id="UP000247810">
    <property type="component" value="Unassembled WGS sequence"/>
</dbReference>
<organism evidence="2 3">
    <name type="scientific">Aspergillus ellipticus CBS 707.79</name>
    <dbReference type="NCBI Taxonomy" id="1448320"/>
    <lineage>
        <taxon>Eukaryota</taxon>
        <taxon>Fungi</taxon>
        <taxon>Dikarya</taxon>
        <taxon>Ascomycota</taxon>
        <taxon>Pezizomycotina</taxon>
        <taxon>Eurotiomycetes</taxon>
        <taxon>Eurotiomycetidae</taxon>
        <taxon>Eurotiales</taxon>
        <taxon>Aspergillaceae</taxon>
        <taxon>Aspergillus</taxon>
        <taxon>Aspergillus subgen. Circumdati</taxon>
    </lineage>
</organism>
<dbReference type="VEuPathDB" id="FungiDB:BO71DRAFT_34454"/>